<keyword evidence="3 4" id="KW-0687">Ribonucleoprotein</keyword>
<proteinExistence type="inferred from homology"/>
<reference evidence="6" key="1">
    <citation type="journal article" date="2019" name="Nat. Commun.">
        <title>Expansion of phycobilisome linker gene families in mesophilic red algae.</title>
        <authorList>
            <person name="Lee J."/>
            <person name="Kim D."/>
            <person name="Bhattacharya D."/>
            <person name="Yoon H.S."/>
        </authorList>
    </citation>
    <scope>NUCLEOTIDE SEQUENCE [LARGE SCALE GENOMIC DNA]</scope>
    <source>
        <strain evidence="6">CCMP 1328</strain>
    </source>
</reference>
<sequence length="134" mass="15195">MSRRVPDRVSDVFNRIRHATQLKRHSVRMPRTTLTVDVLRVLLNEGYVSGVRVLGEPPRQECEVFLKYNDMDQSVIRTIRRISKPSRRIIVSARQLIPSRGGLGRFILSTNLGVISDAEARKLNVGGEVLGEVF</sequence>
<dbReference type="InterPro" id="IPR047863">
    <property type="entry name" value="Ribosomal_uS8_CS"/>
</dbReference>
<comment type="caution">
    <text evidence="5">The sequence shown here is derived from an EMBL/GenBank/DDBJ whole genome shotgun (WGS) entry which is preliminary data.</text>
</comment>
<dbReference type="GO" id="GO:0005840">
    <property type="term" value="C:ribosome"/>
    <property type="evidence" value="ECO:0007669"/>
    <property type="project" value="UniProtKB-KW"/>
</dbReference>
<accession>A0A5J4YHV6</accession>
<comment type="similarity">
    <text evidence="1 4">Belongs to the universal ribosomal protein uS8 family.</text>
</comment>
<dbReference type="GO" id="GO:1990904">
    <property type="term" value="C:ribonucleoprotein complex"/>
    <property type="evidence" value="ECO:0007669"/>
    <property type="project" value="UniProtKB-KW"/>
</dbReference>
<keyword evidence="2 4" id="KW-0689">Ribosomal protein</keyword>
<evidence type="ECO:0000256" key="3">
    <source>
        <dbReference type="ARBA" id="ARBA00023274"/>
    </source>
</evidence>
<evidence type="ECO:0000313" key="6">
    <source>
        <dbReference type="Proteomes" id="UP000324585"/>
    </source>
</evidence>
<evidence type="ECO:0000256" key="4">
    <source>
        <dbReference type="RuleBase" id="RU003660"/>
    </source>
</evidence>
<dbReference type="Gene3D" id="3.30.1490.10">
    <property type="match status" value="1"/>
</dbReference>
<dbReference type="Pfam" id="PF00410">
    <property type="entry name" value="Ribosomal_S8"/>
    <property type="match status" value="1"/>
</dbReference>
<dbReference type="GO" id="GO:0003735">
    <property type="term" value="F:structural constituent of ribosome"/>
    <property type="evidence" value="ECO:0007669"/>
    <property type="project" value="InterPro"/>
</dbReference>
<keyword evidence="6" id="KW-1185">Reference proteome</keyword>
<dbReference type="SUPFAM" id="SSF56047">
    <property type="entry name" value="Ribosomal protein S8"/>
    <property type="match status" value="1"/>
</dbReference>
<dbReference type="FunFam" id="3.30.1490.10:FF:000001">
    <property type="entry name" value="30S ribosomal protein S8"/>
    <property type="match status" value="1"/>
</dbReference>
<dbReference type="InterPro" id="IPR035987">
    <property type="entry name" value="Ribosomal_uS8_sf"/>
</dbReference>
<dbReference type="OMA" id="NSAYHDT"/>
<protein>
    <submittedName>
        <fullName evidence="5">30S ribosomal protein S8</fullName>
    </submittedName>
</protein>
<evidence type="ECO:0000256" key="1">
    <source>
        <dbReference type="ARBA" id="ARBA00006471"/>
    </source>
</evidence>
<dbReference type="Proteomes" id="UP000324585">
    <property type="component" value="Unassembled WGS sequence"/>
</dbReference>
<dbReference type="HAMAP" id="MF_01302_B">
    <property type="entry name" value="Ribosomal_uS8_B"/>
    <property type="match status" value="1"/>
</dbReference>
<dbReference type="PANTHER" id="PTHR11758">
    <property type="entry name" value="40S RIBOSOMAL PROTEIN S15A"/>
    <property type="match status" value="1"/>
</dbReference>
<name>A0A5J4YHV6_PORPP</name>
<gene>
    <name evidence="5" type="ORF">FVE85_4453</name>
</gene>
<evidence type="ECO:0000313" key="5">
    <source>
        <dbReference type="EMBL" id="KAA8491036.1"/>
    </source>
</evidence>
<dbReference type="OrthoDB" id="409928at2759"/>
<dbReference type="GO" id="GO:0005737">
    <property type="term" value="C:cytoplasm"/>
    <property type="evidence" value="ECO:0007669"/>
    <property type="project" value="UniProtKB-ARBA"/>
</dbReference>
<dbReference type="GO" id="GO:0006412">
    <property type="term" value="P:translation"/>
    <property type="evidence" value="ECO:0007669"/>
    <property type="project" value="InterPro"/>
</dbReference>
<dbReference type="EMBL" id="VRMN01000016">
    <property type="protein sequence ID" value="KAA8491036.1"/>
    <property type="molecule type" value="Genomic_DNA"/>
</dbReference>
<dbReference type="PROSITE" id="PS00053">
    <property type="entry name" value="RIBOSOMAL_S8"/>
    <property type="match status" value="1"/>
</dbReference>
<dbReference type="NCBIfam" id="NF001109">
    <property type="entry name" value="PRK00136.1"/>
    <property type="match status" value="1"/>
</dbReference>
<dbReference type="InterPro" id="IPR000630">
    <property type="entry name" value="Ribosomal_uS8"/>
</dbReference>
<evidence type="ECO:0000256" key="2">
    <source>
        <dbReference type="ARBA" id="ARBA00022980"/>
    </source>
</evidence>
<dbReference type="AlphaFoldDB" id="A0A5J4YHV6"/>
<organism evidence="5 6">
    <name type="scientific">Porphyridium purpureum</name>
    <name type="common">Red alga</name>
    <name type="synonym">Porphyridium cruentum</name>
    <dbReference type="NCBI Taxonomy" id="35688"/>
    <lineage>
        <taxon>Eukaryota</taxon>
        <taxon>Rhodophyta</taxon>
        <taxon>Bangiophyceae</taxon>
        <taxon>Porphyridiales</taxon>
        <taxon>Porphyridiaceae</taxon>
        <taxon>Porphyridium</taxon>
    </lineage>
</organism>
<dbReference type="Gene3D" id="3.30.1370.30">
    <property type="match status" value="1"/>
</dbReference>